<dbReference type="PANTHER" id="PTHR47505:SF1">
    <property type="entry name" value="DNA UTILIZATION PROTEIN YHGH"/>
    <property type="match status" value="1"/>
</dbReference>
<evidence type="ECO:0000256" key="1">
    <source>
        <dbReference type="ARBA" id="ARBA00008007"/>
    </source>
</evidence>
<reference evidence="3" key="1">
    <citation type="submission" date="2013-01" db="EMBL/GenBank/DDBJ databases">
        <title>Genome assembly of Mariniradius saccharolyticus AK6.</title>
        <authorList>
            <person name="Vaidya B."/>
            <person name="Khatri I."/>
            <person name="Tanuku N.R.S."/>
            <person name="Subramanian S."/>
            <person name="Pinnaka A."/>
        </authorList>
    </citation>
    <scope>NUCLEOTIDE SEQUENCE [LARGE SCALE GENOMIC DNA]</scope>
    <source>
        <strain evidence="3">AK6</strain>
    </source>
</reference>
<proteinExistence type="inferred from homology"/>
<comment type="caution">
    <text evidence="3">The sequence shown here is derived from an EMBL/GenBank/DDBJ whole genome shotgun (WGS) entry which is preliminary data.</text>
</comment>
<name>M7XWP5_9BACT</name>
<dbReference type="EMBL" id="AMZY02000011">
    <property type="protein sequence ID" value="EMS32917.1"/>
    <property type="molecule type" value="Genomic_DNA"/>
</dbReference>
<keyword evidence="4" id="KW-1185">Reference proteome</keyword>
<dbReference type="Proteomes" id="UP000010953">
    <property type="component" value="Unassembled WGS sequence"/>
</dbReference>
<feature type="domain" description="Phosphoribosyltransferase" evidence="2">
    <location>
        <begin position="148"/>
        <end position="241"/>
    </location>
</feature>
<dbReference type="Pfam" id="PF00156">
    <property type="entry name" value="Pribosyltran"/>
    <property type="match status" value="1"/>
</dbReference>
<protein>
    <submittedName>
        <fullName evidence="3">Competence protein F like protein</fullName>
    </submittedName>
</protein>
<dbReference type="InterPro" id="IPR029057">
    <property type="entry name" value="PRTase-like"/>
</dbReference>
<dbReference type="PANTHER" id="PTHR47505">
    <property type="entry name" value="DNA UTILIZATION PROTEIN YHGH"/>
    <property type="match status" value="1"/>
</dbReference>
<accession>M7XWP5</accession>
<dbReference type="CDD" id="cd06223">
    <property type="entry name" value="PRTases_typeI"/>
    <property type="match status" value="1"/>
</dbReference>
<organism evidence="3 4">
    <name type="scientific">Mariniradius saccharolyticus AK6</name>
    <dbReference type="NCBI Taxonomy" id="1239962"/>
    <lineage>
        <taxon>Bacteria</taxon>
        <taxon>Pseudomonadati</taxon>
        <taxon>Bacteroidota</taxon>
        <taxon>Cytophagia</taxon>
        <taxon>Cytophagales</taxon>
        <taxon>Cyclobacteriaceae</taxon>
        <taxon>Mariniradius</taxon>
    </lineage>
</organism>
<comment type="similarity">
    <text evidence="1">Belongs to the ComF/GntX family.</text>
</comment>
<dbReference type="Gene3D" id="3.40.50.2020">
    <property type="match status" value="1"/>
</dbReference>
<evidence type="ECO:0000313" key="3">
    <source>
        <dbReference type="EMBL" id="EMS32917.1"/>
    </source>
</evidence>
<dbReference type="SUPFAM" id="SSF53271">
    <property type="entry name" value="PRTase-like"/>
    <property type="match status" value="1"/>
</dbReference>
<dbReference type="InterPro" id="IPR051910">
    <property type="entry name" value="ComF/GntX_DNA_util-trans"/>
</dbReference>
<dbReference type="InParanoid" id="M7XWP5"/>
<gene>
    <name evidence="3" type="ORF">C943_00924</name>
</gene>
<evidence type="ECO:0000259" key="2">
    <source>
        <dbReference type="Pfam" id="PF00156"/>
    </source>
</evidence>
<sequence>MIVLLSQPSKLKTGFQFFEDFLSLVFPRTCCLCKASLFEFEDQLCKSCISKLPVTNYHLRPQNNDLVIKITGLTKPGSVISFLRFTKKGDSQHLLHLLKYKNKPEIGFELGRIYGNLLKTNGFAEKWDQITPVPLHPLKLKRRGYNQSEQFAKGLAEALGIPVIHSLQRVLFTETQTKKTRMQRLENVAEVFAIRESLYVRDKTVLLVDDVMTTGATLTTCANALFQHAAKTVDMAVIAAGKN</sequence>
<evidence type="ECO:0000313" key="4">
    <source>
        <dbReference type="Proteomes" id="UP000010953"/>
    </source>
</evidence>
<dbReference type="InterPro" id="IPR000836">
    <property type="entry name" value="PRTase_dom"/>
</dbReference>
<dbReference type="AlphaFoldDB" id="M7XWP5"/>
<dbReference type="STRING" id="1239962.C943_00924"/>
<dbReference type="FunCoup" id="M7XWP5">
    <property type="interactions" value="143"/>
</dbReference>
<dbReference type="eggNOG" id="COG1040">
    <property type="taxonomic scope" value="Bacteria"/>
</dbReference>